<dbReference type="EMBL" id="JNSL01000150">
    <property type="protein sequence ID" value="KGA14382.1"/>
    <property type="molecule type" value="Genomic_DNA"/>
</dbReference>
<proteinExistence type="predicted"/>
<reference evidence="1" key="1">
    <citation type="submission" date="2014-06" db="EMBL/GenBank/DDBJ databases">
        <title>Key roles for freshwater Actinobacteria revealed by deep metagenomic sequencing.</title>
        <authorList>
            <person name="Ghai R."/>
            <person name="Mizuno C.M."/>
            <person name="Picazo A."/>
            <person name="Camacho A."/>
            <person name="Rodriguez-Valera F."/>
        </authorList>
    </citation>
    <scope>NUCLEOTIDE SEQUENCE</scope>
</reference>
<sequence length="301" mass="33320">MSLRIPVGAFEYRLSMPTTAGYETELMAMKLVANHLGVQVEHTGTDSKKPDLLVSFAAEQYEIDVTVAVEEWRMEQQGSLFRNGGFELCELPDLPISLVVSMGRHTNIKKLDNSAAHIAKLVLESGVERVYATEYYMAKSDCQIWGITEEHQNLLRLCSELGLESMQLTSGSGKLIRLTTSFGGIWGGGVEEFDKWLHTYLNSDSTKDKVSRSLRLSTGALGLFVWLTSSVDYGAHEWIDRGQGVPSAIELSELGIKELWVASPHGANSFVHLSTNGWHASHNGQKSDPWFARHGGSFTQL</sequence>
<protein>
    <submittedName>
        <fullName evidence="1">Uncharacterized protein</fullName>
    </submittedName>
</protein>
<comment type="caution">
    <text evidence="1">The sequence shown here is derived from an EMBL/GenBank/DDBJ whole genome shotgun (WGS) entry which is preliminary data.</text>
</comment>
<name>A0A094PTD5_9ZZZZ</name>
<gene>
    <name evidence="1" type="ORF">GM51_17430</name>
</gene>
<organism evidence="1">
    <name type="scientific">freshwater metagenome</name>
    <dbReference type="NCBI Taxonomy" id="449393"/>
    <lineage>
        <taxon>unclassified sequences</taxon>
        <taxon>metagenomes</taxon>
        <taxon>ecological metagenomes</taxon>
    </lineage>
</organism>
<dbReference type="AlphaFoldDB" id="A0A094PTD5"/>
<accession>A0A094PTD5</accession>
<evidence type="ECO:0000313" key="1">
    <source>
        <dbReference type="EMBL" id="KGA14382.1"/>
    </source>
</evidence>